<dbReference type="InterPro" id="IPR017853">
    <property type="entry name" value="GH"/>
</dbReference>
<dbReference type="Gene3D" id="3.30.379.10">
    <property type="entry name" value="Chitobiase/beta-hexosaminidase domain 2-like"/>
    <property type="match status" value="1"/>
</dbReference>
<feature type="domain" description="Glycoside hydrolase family 20 catalytic" evidence="8">
    <location>
        <begin position="163"/>
        <end position="508"/>
    </location>
</feature>
<dbReference type="Gene3D" id="2.60.120.260">
    <property type="entry name" value="Galactose-binding domain-like"/>
    <property type="match status" value="1"/>
</dbReference>
<evidence type="ECO:0000259" key="9">
    <source>
        <dbReference type="Pfam" id="PF02838"/>
    </source>
</evidence>
<evidence type="ECO:0000256" key="2">
    <source>
        <dbReference type="ARBA" id="ARBA00006285"/>
    </source>
</evidence>
<dbReference type="SUPFAM" id="SSF51445">
    <property type="entry name" value="(Trans)glycosidases"/>
    <property type="match status" value="1"/>
</dbReference>
<dbReference type="PROSITE" id="PS51257">
    <property type="entry name" value="PROKAR_LIPOPROTEIN"/>
    <property type="match status" value="1"/>
</dbReference>
<feature type="signal peptide" evidence="7">
    <location>
        <begin position="1"/>
        <end position="19"/>
    </location>
</feature>
<dbReference type="InterPro" id="IPR015882">
    <property type="entry name" value="HEX_bac_N"/>
</dbReference>
<dbReference type="InterPro" id="IPR026876">
    <property type="entry name" value="Fn3_assoc_repeat"/>
</dbReference>
<dbReference type="EMBL" id="FPAG01000010">
    <property type="protein sequence ID" value="SFT14741.1"/>
    <property type="molecule type" value="Genomic_DNA"/>
</dbReference>
<reference evidence="10 11" key="1">
    <citation type="submission" date="2016-10" db="EMBL/GenBank/DDBJ databases">
        <authorList>
            <person name="de Groot N.N."/>
        </authorList>
    </citation>
    <scope>NUCLEOTIDE SEQUENCE [LARGE SCALE GENOMIC DNA]</scope>
    <source>
        <strain evidence="10 11">CGMCC 1.6114</strain>
    </source>
</reference>
<dbReference type="InterPro" id="IPR015883">
    <property type="entry name" value="Glyco_hydro_20_cat"/>
</dbReference>
<dbReference type="PRINTS" id="PR00738">
    <property type="entry name" value="GLHYDRLASE20"/>
</dbReference>
<protein>
    <recommendedName>
        <fullName evidence="3">beta-N-acetylhexosaminidase</fullName>
        <ecNumber evidence="3">3.2.1.52</ecNumber>
    </recommendedName>
</protein>
<dbReference type="SUPFAM" id="SSF55545">
    <property type="entry name" value="beta-N-acetylhexosaminidase-like domain"/>
    <property type="match status" value="1"/>
</dbReference>
<dbReference type="InterPro" id="IPR025705">
    <property type="entry name" value="Beta_hexosaminidase_sua/sub"/>
</dbReference>
<dbReference type="GO" id="GO:0016020">
    <property type="term" value="C:membrane"/>
    <property type="evidence" value="ECO:0007669"/>
    <property type="project" value="TreeGrafter"/>
</dbReference>
<dbReference type="PANTHER" id="PTHR22600">
    <property type="entry name" value="BETA-HEXOSAMINIDASE"/>
    <property type="match status" value="1"/>
</dbReference>
<evidence type="ECO:0000256" key="1">
    <source>
        <dbReference type="ARBA" id="ARBA00001231"/>
    </source>
</evidence>
<dbReference type="PANTHER" id="PTHR22600:SF57">
    <property type="entry name" value="BETA-N-ACETYLHEXOSAMINIDASE"/>
    <property type="match status" value="1"/>
</dbReference>
<dbReference type="OrthoDB" id="9763537at2"/>
<dbReference type="GO" id="GO:0005975">
    <property type="term" value="P:carbohydrate metabolic process"/>
    <property type="evidence" value="ECO:0007669"/>
    <property type="project" value="InterPro"/>
</dbReference>
<keyword evidence="4" id="KW-0378">Hydrolase</keyword>
<organism evidence="10 11">
    <name type="scientific">Zhouia amylolytica</name>
    <dbReference type="NCBI Taxonomy" id="376730"/>
    <lineage>
        <taxon>Bacteria</taxon>
        <taxon>Pseudomonadati</taxon>
        <taxon>Bacteroidota</taxon>
        <taxon>Flavobacteriia</taxon>
        <taxon>Flavobacteriales</taxon>
        <taxon>Flavobacteriaceae</taxon>
        <taxon>Zhouia</taxon>
    </lineage>
</organism>
<feature type="chain" id="PRO_5010297020" description="beta-N-acetylhexosaminidase" evidence="7">
    <location>
        <begin position="20"/>
        <end position="770"/>
    </location>
</feature>
<feature type="domain" description="Beta-hexosaminidase bacterial type N-terminal" evidence="9">
    <location>
        <begin position="30"/>
        <end position="159"/>
    </location>
</feature>
<evidence type="ECO:0000256" key="6">
    <source>
        <dbReference type="PIRSR" id="PIRSR625705-1"/>
    </source>
</evidence>
<dbReference type="Gene3D" id="3.20.20.80">
    <property type="entry name" value="Glycosidases"/>
    <property type="match status" value="1"/>
</dbReference>
<evidence type="ECO:0000259" key="8">
    <source>
        <dbReference type="Pfam" id="PF00728"/>
    </source>
</evidence>
<proteinExistence type="inferred from homology"/>
<comment type="catalytic activity">
    <reaction evidence="1">
        <text>Hydrolysis of terminal non-reducing N-acetyl-D-hexosamine residues in N-acetyl-beta-D-hexosaminides.</text>
        <dbReference type="EC" id="3.2.1.52"/>
    </reaction>
</comment>
<evidence type="ECO:0000256" key="3">
    <source>
        <dbReference type="ARBA" id="ARBA00012663"/>
    </source>
</evidence>
<dbReference type="EC" id="3.2.1.52" evidence="3"/>
<dbReference type="RefSeq" id="WP_074980129.1">
    <property type="nucleotide sequence ID" value="NZ_FPAG01000010.1"/>
</dbReference>
<evidence type="ECO:0000256" key="7">
    <source>
        <dbReference type="SAM" id="SignalP"/>
    </source>
</evidence>
<name>A0A1I6VMA0_9FLAO</name>
<dbReference type="Pfam" id="PF13287">
    <property type="entry name" value="Fn3_assoc"/>
    <property type="match status" value="1"/>
</dbReference>
<dbReference type="InterPro" id="IPR029018">
    <property type="entry name" value="Hex-like_dom2"/>
</dbReference>
<evidence type="ECO:0000256" key="5">
    <source>
        <dbReference type="ARBA" id="ARBA00023295"/>
    </source>
</evidence>
<dbReference type="Pfam" id="PF02838">
    <property type="entry name" value="Glyco_hydro_20b"/>
    <property type="match status" value="1"/>
</dbReference>
<keyword evidence="7" id="KW-0732">Signal</keyword>
<dbReference type="AlphaFoldDB" id="A0A1I6VMA0"/>
<sequence length="770" mass="87856">MNFINKTVALFVLAGTLMACQSETNNTKLHIIPEPVSLKKTDNPAFRFNDETKIFITDTSMFQAAKRLKNILSYDITIETKTAIAKDMTNRVLFKYHMETDSLGKEGYLLKSNQKNITVEATTPVGFFYGVETIRQLFPPASVNQSKLGLEIPSLQITDKPRFKWRGMHLDVSRHFMPVSFVKEFIDYLAMHKLNTFHWHLVDGIGWRIEIKSHPELTDIGAWRVVKEGKKPWEDFEVWRPGDDRKKYGGFYTQEEIKQVVAYAKERNITVIPEIELPGHSEVVFQCYPELLCVDKNNAPLANNGVYCAGNPNSYKLLEAIIDEVITLFPSEYIHIGGDEVSKRNWNTCIRCKKVMNSQNYDAFELQSHFVNHFDQYLKDKGRKLIGWHEILEGELSPTATIMYWGAENGVEKALSEGHPTVLTTGSHLYFDHYQSLSKNEPKAFGGFAPLKKVYQYEPLPDSLENKYKSKVLGIQANIWTEYMSTPEHIEYMAFPRIAALSEIAWQEKGKKDWKRFQEKMESQIMRYEKFPINFSRSAYRPIIESTLDKETKGILVSLITELPCEVIYTTDGSNPSLQNGNVYNQPIVLQNNTIIKAIALKNEMPISEIEEKEIIVHKALGAKTSLINQPFGKYSASGATSLTDGIFGGNKWGNGKWLGFLNKDLESTIQLDTTTTVQKIGLSCIEETAAGIYFPTSIEVSYSQNGKVFTSVQKLDLSRKNIEVNSEVKTQIFWVDFPAVETKYLKVTARYSKIQDKGTFIFTDEIIIK</sequence>
<feature type="active site" description="Proton donor" evidence="6">
    <location>
        <position position="340"/>
    </location>
</feature>
<dbReference type="CDD" id="cd06563">
    <property type="entry name" value="GH20_chitobiase-like"/>
    <property type="match status" value="1"/>
</dbReference>
<dbReference type="Proteomes" id="UP000183209">
    <property type="component" value="Unassembled WGS sequence"/>
</dbReference>
<evidence type="ECO:0000313" key="11">
    <source>
        <dbReference type="Proteomes" id="UP000183209"/>
    </source>
</evidence>
<dbReference type="GO" id="GO:0030203">
    <property type="term" value="P:glycosaminoglycan metabolic process"/>
    <property type="evidence" value="ECO:0007669"/>
    <property type="project" value="TreeGrafter"/>
</dbReference>
<comment type="similarity">
    <text evidence="2">Belongs to the glycosyl hydrolase 20 family.</text>
</comment>
<accession>A0A1I6VMA0</accession>
<dbReference type="Pfam" id="PF00728">
    <property type="entry name" value="Glyco_hydro_20"/>
    <property type="match status" value="1"/>
</dbReference>
<evidence type="ECO:0000313" key="10">
    <source>
        <dbReference type="EMBL" id="SFT14741.1"/>
    </source>
</evidence>
<dbReference type="GO" id="GO:0004563">
    <property type="term" value="F:beta-N-acetylhexosaminidase activity"/>
    <property type="evidence" value="ECO:0007669"/>
    <property type="project" value="UniProtKB-EC"/>
</dbReference>
<gene>
    <name evidence="10" type="ORF">SAMN04487906_3233</name>
</gene>
<keyword evidence="5" id="KW-0326">Glycosidase</keyword>
<evidence type="ECO:0000256" key="4">
    <source>
        <dbReference type="ARBA" id="ARBA00022801"/>
    </source>
</evidence>